<dbReference type="PANTHER" id="PTHR33281:SF19">
    <property type="entry name" value="VOLTAGE-DEPENDENT ANION CHANNEL-FORMING PROTEIN YNEE"/>
    <property type="match status" value="1"/>
</dbReference>
<dbReference type="Pfam" id="PF25539">
    <property type="entry name" value="Bestrophin_2"/>
    <property type="match status" value="1"/>
</dbReference>
<evidence type="ECO:0000256" key="6">
    <source>
        <dbReference type="ARBA" id="ARBA00023065"/>
    </source>
</evidence>
<keyword evidence="12" id="KW-1185">Reference proteome</keyword>
<feature type="signal peptide" evidence="10">
    <location>
        <begin position="1"/>
        <end position="26"/>
    </location>
</feature>
<dbReference type="AlphaFoldDB" id="A0A9N8EZ40"/>
<evidence type="ECO:0000256" key="1">
    <source>
        <dbReference type="ARBA" id="ARBA00004651"/>
    </source>
</evidence>
<keyword evidence="6" id="KW-0406">Ion transport</keyword>
<keyword evidence="5 9" id="KW-1133">Transmembrane helix</keyword>
<evidence type="ECO:0000256" key="4">
    <source>
        <dbReference type="ARBA" id="ARBA00022692"/>
    </source>
</evidence>
<feature type="transmembrane region" description="Helical" evidence="9">
    <location>
        <begin position="312"/>
        <end position="334"/>
    </location>
</feature>
<feature type="chain" id="PRO_5040402340" evidence="10">
    <location>
        <begin position="27"/>
        <end position="415"/>
    </location>
</feature>
<evidence type="ECO:0000313" key="12">
    <source>
        <dbReference type="Proteomes" id="UP001153069"/>
    </source>
</evidence>
<evidence type="ECO:0000313" key="11">
    <source>
        <dbReference type="EMBL" id="CAB9528349.1"/>
    </source>
</evidence>
<evidence type="ECO:0000256" key="5">
    <source>
        <dbReference type="ARBA" id="ARBA00022989"/>
    </source>
</evidence>
<keyword evidence="7 9" id="KW-0472">Membrane</keyword>
<name>A0A9N8EZ40_9STRA</name>
<feature type="region of interest" description="Disordered" evidence="8">
    <location>
        <begin position="51"/>
        <end position="81"/>
    </location>
</feature>
<dbReference type="PANTHER" id="PTHR33281">
    <property type="entry name" value="UPF0187 PROTEIN YNEE"/>
    <property type="match status" value="1"/>
</dbReference>
<comment type="subcellular location">
    <subcellularLocation>
        <location evidence="1">Cell membrane</location>
        <topology evidence="1">Multi-pass membrane protein</topology>
    </subcellularLocation>
</comment>
<keyword evidence="10" id="KW-0732">Signal</keyword>
<evidence type="ECO:0000256" key="7">
    <source>
        <dbReference type="ARBA" id="ARBA00023136"/>
    </source>
</evidence>
<keyword evidence="2" id="KW-0813">Transport</keyword>
<feature type="transmembrane region" description="Helical" evidence="9">
    <location>
        <begin position="113"/>
        <end position="131"/>
    </location>
</feature>
<evidence type="ECO:0000256" key="10">
    <source>
        <dbReference type="SAM" id="SignalP"/>
    </source>
</evidence>
<dbReference type="OrthoDB" id="1368at2759"/>
<comment type="caution">
    <text evidence="11">The sequence shown here is derived from an EMBL/GenBank/DDBJ whole genome shotgun (WGS) entry which is preliminary data.</text>
</comment>
<gene>
    <name evidence="11" type="ORF">SEMRO_2204_G318970.1</name>
</gene>
<dbReference type="GO" id="GO:0005886">
    <property type="term" value="C:plasma membrane"/>
    <property type="evidence" value="ECO:0007669"/>
    <property type="project" value="UniProtKB-SubCell"/>
</dbReference>
<organism evidence="11 12">
    <name type="scientific">Seminavis robusta</name>
    <dbReference type="NCBI Taxonomy" id="568900"/>
    <lineage>
        <taxon>Eukaryota</taxon>
        <taxon>Sar</taxon>
        <taxon>Stramenopiles</taxon>
        <taxon>Ochrophyta</taxon>
        <taxon>Bacillariophyta</taxon>
        <taxon>Bacillariophyceae</taxon>
        <taxon>Bacillariophycidae</taxon>
        <taxon>Naviculales</taxon>
        <taxon>Naviculaceae</taxon>
        <taxon>Seminavis</taxon>
    </lineage>
</organism>
<evidence type="ECO:0000256" key="3">
    <source>
        <dbReference type="ARBA" id="ARBA00022475"/>
    </source>
</evidence>
<evidence type="ECO:0000256" key="8">
    <source>
        <dbReference type="SAM" id="MobiDB-lite"/>
    </source>
</evidence>
<evidence type="ECO:0000256" key="2">
    <source>
        <dbReference type="ARBA" id="ARBA00022448"/>
    </source>
</evidence>
<evidence type="ECO:0000256" key="9">
    <source>
        <dbReference type="SAM" id="Phobius"/>
    </source>
</evidence>
<keyword evidence="3" id="KW-1003">Cell membrane</keyword>
<accession>A0A9N8EZ40</accession>
<protein>
    <submittedName>
        <fullName evidence="11">UPF0187 protein</fullName>
    </submittedName>
</protein>
<reference evidence="11" key="1">
    <citation type="submission" date="2020-06" db="EMBL/GenBank/DDBJ databases">
        <authorList>
            <consortium name="Plant Systems Biology data submission"/>
        </authorList>
    </citation>
    <scope>NUCLEOTIDE SEQUENCE</scope>
    <source>
        <strain evidence="11">D6</strain>
    </source>
</reference>
<sequence length="415" mass="46423">MRSSTFTMKRMTALLLLFLATTATVAESSMRSGSPKTGSFTTKPLKPSKNFSPGTFSHNPSTPVVPLDNKSDHPQKDDIASRRPSVDAGYRYSSNDWFLNFLLIPKSFILRRISFHLLFQSLSAMVVILLHEQFPKLTIPMTGHSLLASSLGLLLSYRTNSAYARFWEARGHWTSTKATCRNLAVVMKTHFAAHSPKATEQFLQQLAAYPACLMHLCLGGAAKLPDIAQHWLPERDYQHQPAWPAMLLCMELQKTLHQAEVESKTAKWNLIEAAHHNHCANEINKLLEKMSSCEKILRTPVPWTYSRHTSRFLTLWLGTLPLALIGTVSKWLVLPIVLASGYCMLGIEEIGHLIEQPFLGDPLDGDDKVFVELDEDGEASELITLGRKTMPYDIGIPVCSLAQQIRKEVQAIAAM</sequence>
<dbReference type="Proteomes" id="UP001153069">
    <property type="component" value="Unassembled WGS sequence"/>
</dbReference>
<dbReference type="GO" id="GO:0005254">
    <property type="term" value="F:chloride channel activity"/>
    <property type="evidence" value="ECO:0007669"/>
    <property type="project" value="InterPro"/>
</dbReference>
<feature type="compositionally biased region" description="Polar residues" evidence="8">
    <location>
        <begin position="51"/>
        <end position="62"/>
    </location>
</feature>
<feature type="compositionally biased region" description="Basic and acidic residues" evidence="8">
    <location>
        <begin position="69"/>
        <end position="81"/>
    </location>
</feature>
<keyword evidence="4 9" id="KW-0812">Transmembrane</keyword>
<dbReference type="InterPro" id="IPR044669">
    <property type="entry name" value="YneE/VCCN1/2-like"/>
</dbReference>
<proteinExistence type="predicted"/>
<dbReference type="EMBL" id="CAICTM010002202">
    <property type="protein sequence ID" value="CAB9528349.1"/>
    <property type="molecule type" value="Genomic_DNA"/>
</dbReference>